<dbReference type="OrthoDB" id="280692at2"/>
<evidence type="ECO:0000313" key="2">
    <source>
        <dbReference type="Proteomes" id="UP000198500"/>
    </source>
</evidence>
<proteinExistence type="predicted"/>
<dbReference type="NCBIfam" id="TIGR00249">
    <property type="entry name" value="sixA"/>
    <property type="match status" value="1"/>
</dbReference>
<dbReference type="STRING" id="574349.SAMN05443545_107339"/>
<dbReference type="GO" id="GO:0101006">
    <property type="term" value="F:protein histidine phosphatase activity"/>
    <property type="evidence" value="ECO:0007669"/>
    <property type="project" value="InterPro"/>
</dbReference>
<dbReference type="GO" id="GO:0005737">
    <property type="term" value="C:cytoplasm"/>
    <property type="evidence" value="ECO:0007669"/>
    <property type="project" value="InterPro"/>
</dbReference>
<dbReference type="CDD" id="cd07067">
    <property type="entry name" value="HP_PGM_like"/>
    <property type="match status" value="1"/>
</dbReference>
<accession>A0A1H3F390</accession>
<gene>
    <name evidence="1" type="ORF">SAMN05443545_107339</name>
</gene>
<dbReference type="SMART" id="SM00855">
    <property type="entry name" value="PGAM"/>
    <property type="match status" value="1"/>
</dbReference>
<sequence length="162" mass="17565">MTDALWIMRHGEAAPGRPDHLRDLTETGRRDVEKMAGWLDIVLEPAVKRELRLAVSPYARAQQTADIIAERLGVTPETLALITPDDPVEDVIEWLQINGEGVPWLLVSHMPLVGELTARLVDGERSLGGGFPAAGVVGLQADVWAAGCADLIGFQSPRELAE</sequence>
<dbReference type="Pfam" id="PF00300">
    <property type="entry name" value="His_Phos_1"/>
    <property type="match status" value="1"/>
</dbReference>
<keyword evidence="2" id="KW-1185">Reference proteome</keyword>
<dbReference type="Gene3D" id="3.40.50.1240">
    <property type="entry name" value="Phosphoglycerate mutase-like"/>
    <property type="match status" value="1"/>
</dbReference>
<dbReference type="SUPFAM" id="SSF53254">
    <property type="entry name" value="Phosphoglycerate mutase-like"/>
    <property type="match status" value="1"/>
</dbReference>
<dbReference type="InterPro" id="IPR004449">
    <property type="entry name" value="SixA"/>
</dbReference>
<protein>
    <submittedName>
        <fullName evidence="1">Phosphohistidine phosphatase, SixA</fullName>
    </submittedName>
</protein>
<dbReference type="InterPro" id="IPR013078">
    <property type="entry name" value="His_Pase_superF_clade-1"/>
</dbReference>
<dbReference type="EMBL" id="FNNI01000007">
    <property type="protein sequence ID" value="SDX85493.1"/>
    <property type="molecule type" value="Genomic_DNA"/>
</dbReference>
<name>A0A1H3F390_9GAMM</name>
<organism evidence="1 2">
    <name type="scientific">Aidingimonas halophila</name>
    <dbReference type="NCBI Taxonomy" id="574349"/>
    <lineage>
        <taxon>Bacteria</taxon>
        <taxon>Pseudomonadati</taxon>
        <taxon>Pseudomonadota</taxon>
        <taxon>Gammaproteobacteria</taxon>
        <taxon>Oceanospirillales</taxon>
        <taxon>Halomonadaceae</taxon>
        <taxon>Aidingimonas</taxon>
    </lineage>
</organism>
<dbReference type="Proteomes" id="UP000198500">
    <property type="component" value="Unassembled WGS sequence"/>
</dbReference>
<dbReference type="RefSeq" id="WP_092571194.1">
    <property type="nucleotide sequence ID" value="NZ_BMXH01000006.1"/>
</dbReference>
<reference evidence="1 2" key="1">
    <citation type="submission" date="2016-10" db="EMBL/GenBank/DDBJ databases">
        <authorList>
            <person name="de Groot N.N."/>
        </authorList>
    </citation>
    <scope>NUCLEOTIDE SEQUENCE [LARGE SCALE GENOMIC DNA]</scope>
    <source>
        <strain evidence="1 2">DSM 19219</strain>
    </source>
</reference>
<dbReference type="InterPro" id="IPR029033">
    <property type="entry name" value="His_PPase_superfam"/>
</dbReference>
<dbReference type="AlphaFoldDB" id="A0A1H3F390"/>
<evidence type="ECO:0000313" key="1">
    <source>
        <dbReference type="EMBL" id="SDX85493.1"/>
    </source>
</evidence>